<dbReference type="eggNOG" id="COG1420">
    <property type="taxonomic scope" value="Bacteria"/>
</dbReference>
<comment type="function">
    <text evidence="5">Negative regulator of class I heat shock genes (grpE-dnaK-dnaJ and groELS operons). Prevents heat-shock induction of these operons.</text>
</comment>
<dbReference type="InterPro" id="IPR002571">
    <property type="entry name" value="HrcA"/>
</dbReference>
<sequence>MTEASIKGLTPRALDIFHTLVSAYLDGGQPVGSRTLAKLSPYDLSPASIRNNMSDLEDAGLLFSPHISAGRIPTQSGLRLFVDGLMEYDVNLAEDEQSSIDGECAARGISVSELLEKTSKTLSGLSKCASLVLSPPSDAALQHFEFVPIGDNRALAVLVRADGQVENRLIDLPVGVPASLLTRANNYMNAKLEGHNMAAAMQMIRSEIAANKAEIDVLTAALVEQGLGLWSDGKGDDGAALILRGQSNLLEDVQAGDDLAEIRSLFDALEARENALRLLDATKQGDGVQIFIGAENNLFSNTGCSMVIAPYHNASRSIIGAIGVIGPRHMNYAKIIPMVDYTSRAIARVLGR</sequence>
<evidence type="ECO:0000256" key="4">
    <source>
        <dbReference type="ARBA" id="ARBA00023163"/>
    </source>
</evidence>
<dbReference type="HAMAP" id="MF_00081">
    <property type="entry name" value="HrcA"/>
    <property type="match status" value="1"/>
</dbReference>
<evidence type="ECO:0000259" key="6">
    <source>
        <dbReference type="Pfam" id="PF01628"/>
    </source>
</evidence>
<dbReference type="InterPro" id="IPR036388">
    <property type="entry name" value="WH-like_DNA-bd_sf"/>
</dbReference>
<dbReference type="Gene3D" id="3.30.450.40">
    <property type="match status" value="1"/>
</dbReference>
<dbReference type="HOGENOM" id="CLU_050019_0_0_5"/>
<dbReference type="InterPro" id="IPR023120">
    <property type="entry name" value="WHTH_transcript_rep_HrcA_IDD"/>
</dbReference>
<dbReference type="RefSeq" id="WP_013046489.1">
    <property type="nucleotide sequence ID" value="NC_014010.1"/>
</dbReference>
<dbReference type="GO" id="GO:0008483">
    <property type="term" value="F:transaminase activity"/>
    <property type="evidence" value="ECO:0007669"/>
    <property type="project" value="UniProtKB-KW"/>
</dbReference>
<dbReference type="Gene3D" id="1.10.10.10">
    <property type="entry name" value="Winged helix-like DNA-binding domain superfamily/Winged helix DNA-binding domain"/>
    <property type="match status" value="1"/>
</dbReference>
<proteinExistence type="inferred from homology"/>
<dbReference type="STRING" id="488538.SAR116_1619"/>
<dbReference type="Pfam" id="PF01628">
    <property type="entry name" value="HrcA"/>
    <property type="match status" value="1"/>
</dbReference>
<dbReference type="PIRSF" id="PIRSF005485">
    <property type="entry name" value="HrcA"/>
    <property type="match status" value="1"/>
</dbReference>
<dbReference type="GO" id="GO:0003677">
    <property type="term" value="F:DNA binding"/>
    <property type="evidence" value="ECO:0007669"/>
    <property type="project" value="InterPro"/>
</dbReference>
<evidence type="ECO:0000256" key="3">
    <source>
        <dbReference type="ARBA" id="ARBA00023016"/>
    </source>
</evidence>
<dbReference type="KEGG" id="apb:SAR116_1619"/>
<keyword evidence="7" id="KW-0808">Transferase</keyword>
<dbReference type="Proteomes" id="UP000007460">
    <property type="component" value="Chromosome"/>
</dbReference>
<evidence type="ECO:0000256" key="5">
    <source>
        <dbReference type="HAMAP-Rule" id="MF_00081"/>
    </source>
</evidence>
<reference evidence="7 8" key="1">
    <citation type="journal article" date="2010" name="J. Bacteriol.">
        <title>Complete genome sequence of "Candidatus Puniceispirillum marinum" IMCC1322, a representative of the SAR116 clade in the Alphaproteobacteria.</title>
        <authorList>
            <person name="Oh H.M."/>
            <person name="Kwon K.K."/>
            <person name="Kang I."/>
            <person name="Kang S.G."/>
            <person name="Lee J.H."/>
            <person name="Kim S.J."/>
            <person name="Cho J.C."/>
        </authorList>
    </citation>
    <scope>NUCLEOTIDE SEQUENCE [LARGE SCALE GENOMIC DNA]</scope>
    <source>
        <strain evidence="7 8">IMCC1322</strain>
    </source>
</reference>
<gene>
    <name evidence="5" type="primary">hrcA</name>
    <name evidence="7" type="ordered locus">SAR116_1619</name>
</gene>
<comment type="similarity">
    <text evidence="5">Belongs to the HrcA family.</text>
</comment>
<dbReference type="SUPFAM" id="SSF46785">
    <property type="entry name" value="Winged helix' DNA-binding domain"/>
    <property type="match status" value="1"/>
</dbReference>
<accession>D5BUB5</accession>
<dbReference type="PANTHER" id="PTHR34824:SF1">
    <property type="entry name" value="HEAT-INDUCIBLE TRANSCRIPTION REPRESSOR HRCA"/>
    <property type="match status" value="1"/>
</dbReference>
<dbReference type="SUPFAM" id="SSF55781">
    <property type="entry name" value="GAF domain-like"/>
    <property type="match status" value="1"/>
</dbReference>
<keyword evidence="1 5" id="KW-0678">Repressor</keyword>
<name>D5BUB5_PUNMI</name>
<dbReference type="AlphaFoldDB" id="D5BUB5"/>
<dbReference type="NCBIfam" id="TIGR00331">
    <property type="entry name" value="hrcA"/>
    <property type="match status" value="1"/>
</dbReference>
<dbReference type="EMBL" id="CP001751">
    <property type="protein sequence ID" value="ADE39862.1"/>
    <property type="molecule type" value="Genomic_DNA"/>
</dbReference>
<dbReference type="GO" id="GO:0045892">
    <property type="term" value="P:negative regulation of DNA-templated transcription"/>
    <property type="evidence" value="ECO:0007669"/>
    <property type="project" value="UniProtKB-UniRule"/>
</dbReference>
<keyword evidence="2 5" id="KW-0805">Transcription regulation</keyword>
<keyword evidence="8" id="KW-1185">Reference proteome</keyword>
<dbReference type="PANTHER" id="PTHR34824">
    <property type="entry name" value="HEAT-INDUCIBLE TRANSCRIPTION REPRESSOR HRCA"/>
    <property type="match status" value="1"/>
</dbReference>
<dbReference type="Gene3D" id="3.30.390.60">
    <property type="entry name" value="Heat-inducible transcription repressor hrca homolog, domain 3"/>
    <property type="match status" value="1"/>
</dbReference>
<dbReference type="InterPro" id="IPR036390">
    <property type="entry name" value="WH_DNA-bd_sf"/>
</dbReference>
<dbReference type="OrthoDB" id="9783139at2"/>
<organism evidence="7 8">
    <name type="scientific">Puniceispirillum marinum (strain IMCC1322)</name>
    <dbReference type="NCBI Taxonomy" id="488538"/>
    <lineage>
        <taxon>Bacteria</taxon>
        <taxon>Pseudomonadati</taxon>
        <taxon>Pseudomonadota</taxon>
        <taxon>Alphaproteobacteria</taxon>
        <taxon>Candidatus Puniceispirillales</taxon>
        <taxon>Candidatus Puniceispirillaceae</taxon>
        <taxon>Candidatus Puniceispirillum</taxon>
    </lineage>
</organism>
<dbReference type="InterPro" id="IPR029016">
    <property type="entry name" value="GAF-like_dom_sf"/>
</dbReference>
<dbReference type="InterPro" id="IPR021153">
    <property type="entry name" value="HrcA_C"/>
</dbReference>
<evidence type="ECO:0000256" key="1">
    <source>
        <dbReference type="ARBA" id="ARBA00022491"/>
    </source>
</evidence>
<keyword evidence="7" id="KW-0032">Aminotransferase</keyword>
<evidence type="ECO:0000313" key="8">
    <source>
        <dbReference type="Proteomes" id="UP000007460"/>
    </source>
</evidence>
<feature type="domain" description="Heat-inducible transcription repressor HrcA C-terminal" evidence="6">
    <location>
        <begin position="113"/>
        <end position="336"/>
    </location>
</feature>
<evidence type="ECO:0000256" key="2">
    <source>
        <dbReference type="ARBA" id="ARBA00023015"/>
    </source>
</evidence>
<protein>
    <recommendedName>
        <fullName evidence="5">Heat-inducible transcription repressor HrcA</fullName>
    </recommendedName>
</protein>
<evidence type="ECO:0000313" key="7">
    <source>
        <dbReference type="EMBL" id="ADE39862.1"/>
    </source>
</evidence>
<keyword evidence="4 5" id="KW-0804">Transcription</keyword>
<keyword evidence="3 5" id="KW-0346">Stress response</keyword>